<gene>
    <name evidence="4" type="ORF">BMERY_1110</name>
</gene>
<evidence type="ECO:0000256" key="2">
    <source>
        <dbReference type="SAM" id="Phobius"/>
    </source>
</evidence>
<evidence type="ECO:0000259" key="3">
    <source>
        <dbReference type="Pfam" id="PF13828"/>
    </source>
</evidence>
<sequence length="241" mass="26168">MDDQKQSEYGQTNQPQYGAMSGQYPGYDPYLYGKPEPEQPKSGDAAAQGNQGNAQPMGAQPYAGQGQQGQPYNPYGQQNPYGQPGQQNPYGQQPNSYGQPNQYNPYAQPNQYNPYAQAPQQGQQPNGMPMLQYFNPDDPQQNPFYGHWDSYAIVAFVCSILFSIPVLPAVIGILSLARTKRLHMRGRGLAIAAIIINVLTTLLQAYLLIKGININDLYSQMLNMYSGGGTGGGSGDGSISA</sequence>
<dbReference type="AlphaFoldDB" id="A0A087BKP7"/>
<comment type="caution">
    <text evidence="4">The sequence shown here is derived from an EMBL/GenBank/DDBJ whole genome shotgun (WGS) entry which is preliminary data.</text>
</comment>
<keyword evidence="2" id="KW-1133">Transmembrane helix</keyword>
<dbReference type="InterPro" id="IPR025241">
    <property type="entry name" value="DUF4190"/>
</dbReference>
<dbReference type="EMBL" id="JGZC01000001">
    <property type="protein sequence ID" value="KFI71597.1"/>
    <property type="molecule type" value="Genomic_DNA"/>
</dbReference>
<keyword evidence="2" id="KW-0472">Membrane</keyword>
<feature type="transmembrane region" description="Helical" evidence="2">
    <location>
        <begin position="189"/>
        <end position="209"/>
    </location>
</feature>
<dbReference type="RefSeq" id="WP_033521841.1">
    <property type="nucleotide sequence ID" value="NZ_JGZC01000001.1"/>
</dbReference>
<keyword evidence="2" id="KW-0812">Transmembrane</keyword>
<evidence type="ECO:0000256" key="1">
    <source>
        <dbReference type="SAM" id="MobiDB-lite"/>
    </source>
</evidence>
<dbReference type="eggNOG" id="ENOG50317M8">
    <property type="taxonomic scope" value="Bacteria"/>
</dbReference>
<organism evidence="4 5">
    <name type="scientific">Bifidobacterium merycicum</name>
    <dbReference type="NCBI Taxonomy" id="78345"/>
    <lineage>
        <taxon>Bacteria</taxon>
        <taxon>Bacillati</taxon>
        <taxon>Actinomycetota</taxon>
        <taxon>Actinomycetes</taxon>
        <taxon>Bifidobacteriales</taxon>
        <taxon>Bifidobacteriaceae</taxon>
        <taxon>Bifidobacterium</taxon>
    </lineage>
</organism>
<feature type="compositionally biased region" description="Polar residues" evidence="1">
    <location>
        <begin position="7"/>
        <end position="16"/>
    </location>
</feature>
<feature type="region of interest" description="Disordered" evidence="1">
    <location>
        <begin position="1"/>
        <end position="131"/>
    </location>
</feature>
<dbReference type="Proteomes" id="UP000029060">
    <property type="component" value="Unassembled WGS sequence"/>
</dbReference>
<proteinExistence type="predicted"/>
<name>A0A087BKP7_9BIFI</name>
<dbReference type="STRING" id="78345.BMERY_1110"/>
<dbReference type="OrthoDB" id="3240445at2"/>
<feature type="domain" description="DUF4190" evidence="3">
    <location>
        <begin position="151"/>
        <end position="203"/>
    </location>
</feature>
<reference evidence="4 5" key="1">
    <citation type="submission" date="2014-03" db="EMBL/GenBank/DDBJ databases">
        <title>Genomics of Bifidobacteria.</title>
        <authorList>
            <person name="Ventura M."/>
            <person name="Milani C."/>
            <person name="Lugli G.A."/>
        </authorList>
    </citation>
    <scope>NUCLEOTIDE SEQUENCE [LARGE SCALE GENOMIC DNA]</scope>
    <source>
        <strain evidence="4 5">LMG 11341</strain>
    </source>
</reference>
<evidence type="ECO:0000313" key="5">
    <source>
        <dbReference type="Proteomes" id="UP000029060"/>
    </source>
</evidence>
<dbReference type="Pfam" id="PF13828">
    <property type="entry name" value="DUF4190"/>
    <property type="match status" value="1"/>
</dbReference>
<protein>
    <recommendedName>
        <fullName evidence="3">DUF4190 domain-containing protein</fullName>
    </recommendedName>
</protein>
<feature type="transmembrane region" description="Helical" evidence="2">
    <location>
        <begin position="151"/>
        <end position="177"/>
    </location>
</feature>
<accession>A0A087BKP7</accession>
<evidence type="ECO:0000313" key="4">
    <source>
        <dbReference type="EMBL" id="KFI71597.1"/>
    </source>
</evidence>
<feature type="compositionally biased region" description="Low complexity" evidence="1">
    <location>
        <begin position="43"/>
        <end position="127"/>
    </location>
</feature>
<keyword evidence="5" id="KW-1185">Reference proteome</keyword>